<sequence>MIYGIGSDIVAVERMRTLLQKYGDSFARRILAPNEWLAYESSKNRANLLAKRFAAKEAFAKAMGTGLRHPVSLQNISVIHNHLGKPDFHLDPLVTNLLETHGIQKHHLSLSDEKEMACAFVILEGVCL</sequence>
<evidence type="ECO:0000256" key="1">
    <source>
        <dbReference type="ARBA" id="ARBA00022516"/>
    </source>
</evidence>
<evidence type="ECO:0000256" key="4">
    <source>
        <dbReference type="ARBA" id="ARBA00022832"/>
    </source>
</evidence>
<keyword evidence="11" id="KW-1185">Reference proteome</keyword>
<dbReference type="InterPro" id="IPR037143">
    <property type="entry name" value="4-PPantetheinyl_Trfase_dom_sf"/>
</dbReference>
<dbReference type="HAMAP" id="MF_00101">
    <property type="entry name" value="AcpS"/>
    <property type="match status" value="1"/>
</dbReference>
<keyword evidence="6 8" id="KW-0443">Lipid metabolism</keyword>
<feature type="binding site" evidence="8">
    <location>
        <position position="57"/>
    </location>
    <ligand>
        <name>Mg(2+)</name>
        <dbReference type="ChEBI" id="CHEBI:18420"/>
    </ligand>
</feature>
<dbReference type="Proteomes" id="UP000295367">
    <property type="component" value="Unassembled WGS sequence"/>
</dbReference>
<dbReference type="InterPro" id="IPR008278">
    <property type="entry name" value="4-PPantetheinyl_Trfase_dom"/>
</dbReference>
<keyword evidence="1 8" id="KW-0444">Lipid biosynthesis</keyword>
<dbReference type="Pfam" id="PF01648">
    <property type="entry name" value="ACPS"/>
    <property type="match status" value="1"/>
</dbReference>
<reference evidence="10 11" key="1">
    <citation type="submission" date="2019-03" db="EMBL/GenBank/DDBJ databases">
        <title>Genomic Encyclopedia of Type Strains, Phase IV (KMG-IV): sequencing the most valuable type-strain genomes for metagenomic binning, comparative biology and taxonomic classification.</title>
        <authorList>
            <person name="Goeker M."/>
        </authorList>
    </citation>
    <scope>NUCLEOTIDE SEQUENCE [LARGE SCALE GENOMIC DNA]</scope>
    <source>
        <strain evidence="10 11">DSM 100309</strain>
    </source>
</reference>
<dbReference type="AlphaFoldDB" id="A0A4V2W320"/>
<feature type="domain" description="4'-phosphopantetheinyl transferase" evidence="9">
    <location>
        <begin position="4"/>
        <end position="117"/>
    </location>
</feature>
<dbReference type="GO" id="GO:0006633">
    <property type="term" value="P:fatty acid biosynthetic process"/>
    <property type="evidence" value="ECO:0007669"/>
    <property type="project" value="UniProtKB-UniRule"/>
</dbReference>
<evidence type="ECO:0000256" key="3">
    <source>
        <dbReference type="ARBA" id="ARBA00022723"/>
    </source>
</evidence>
<dbReference type="OrthoDB" id="517356at2"/>
<keyword evidence="3 8" id="KW-0479">Metal-binding</keyword>
<dbReference type="NCBIfam" id="TIGR00556">
    <property type="entry name" value="pantethn_trn"/>
    <property type="match status" value="1"/>
</dbReference>
<dbReference type="InterPro" id="IPR002582">
    <property type="entry name" value="ACPS"/>
</dbReference>
<keyword evidence="8" id="KW-0963">Cytoplasm</keyword>
<dbReference type="Gene3D" id="3.90.470.20">
    <property type="entry name" value="4'-phosphopantetheinyl transferase domain"/>
    <property type="match status" value="1"/>
</dbReference>
<dbReference type="SUPFAM" id="SSF56214">
    <property type="entry name" value="4'-phosphopantetheinyl transferase"/>
    <property type="match status" value="1"/>
</dbReference>
<name>A0A4V2W320_9PROT</name>
<accession>A0A4V2W320</accession>
<dbReference type="InterPro" id="IPR004568">
    <property type="entry name" value="Ppantetheine-prot_Trfase_dom"/>
</dbReference>
<keyword evidence="5 8" id="KW-0460">Magnesium</keyword>
<comment type="function">
    <text evidence="8">Transfers the 4'-phosphopantetheine moiety from coenzyme A to a Ser of acyl-carrier-protein.</text>
</comment>
<dbReference type="GO" id="GO:0008897">
    <property type="term" value="F:holo-[acyl-carrier-protein] synthase activity"/>
    <property type="evidence" value="ECO:0007669"/>
    <property type="project" value="UniProtKB-UniRule"/>
</dbReference>
<organism evidence="10 11">
    <name type="scientific">Sulfurirhabdus autotrophica</name>
    <dbReference type="NCBI Taxonomy" id="1706046"/>
    <lineage>
        <taxon>Bacteria</taxon>
        <taxon>Pseudomonadati</taxon>
        <taxon>Pseudomonadota</taxon>
        <taxon>Betaproteobacteria</taxon>
        <taxon>Nitrosomonadales</taxon>
        <taxon>Sulfuricellaceae</taxon>
        <taxon>Sulfurirhabdus</taxon>
    </lineage>
</organism>
<protein>
    <recommendedName>
        <fullName evidence="8">Holo-[acyl-carrier-protein] synthase</fullName>
        <shortName evidence="8">Holo-ACP synthase</shortName>
        <ecNumber evidence="8">2.7.8.7</ecNumber>
    </recommendedName>
    <alternativeName>
        <fullName evidence="8">4'-phosphopantetheinyl transferase AcpS</fullName>
    </alternativeName>
</protein>
<keyword evidence="2 8" id="KW-0808">Transferase</keyword>
<dbReference type="EC" id="2.7.8.7" evidence="8"/>
<comment type="cofactor">
    <cofactor evidence="8">
        <name>Mg(2+)</name>
        <dbReference type="ChEBI" id="CHEBI:18420"/>
    </cofactor>
</comment>
<comment type="similarity">
    <text evidence="8">Belongs to the P-Pant transferase superfamily. AcpS family.</text>
</comment>
<evidence type="ECO:0000256" key="8">
    <source>
        <dbReference type="HAMAP-Rule" id="MF_00101"/>
    </source>
</evidence>
<dbReference type="GO" id="GO:0000287">
    <property type="term" value="F:magnesium ion binding"/>
    <property type="evidence" value="ECO:0007669"/>
    <property type="project" value="UniProtKB-UniRule"/>
</dbReference>
<comment type="catalytic activity">
    <reaction evidence="8">
        <text>apo-[ACP] + CoA = holo-[ACP] + adenosine 3',5'-bisphosphate + H(+)</text>
        <dbReference type="Rhea" id="RHEA:12068"/>
        <dbReference type="Rhea" id="RHEA-COMP:9685"/>
        <dbReference type="Rhea" id="RHEA-COMP:9690"/>
        <dbReference type="ChEBI" id="CHEBI:15378"/>
        <dbReference type="ChEBI" id="CHEBI:29999"/>
        <dbReference type="ChEBI" id="CHEBI:57287"/>
        <dbReference type="ChEBI" id="CHEBI:58343"/>
        <dbReference type="ChEBI" id="CHEBI:64479"/>
        <dbReference type="EC" id="2.7.8.7"/>
    </reaction>
</comment>
<dbReference type="EMBL" id="SMCO01000001">
    <property type="protein sequence ID" value="TCV90229.1"/>
    <property type="molecule type" value="Genomic_DNA"/>
</dbReference>
<proteinExistence type="inferred from homology"/>
<feature type="binding site" evidence="8">
    <location>
        <position position="8"/>
    </location>
    <ligand>
        <name>Mg(2+)</name>
        <dbReference type="ChEBI" id="CHEBI:18420"/>
    </ligand>
</feature>
<evidence type="ECO:0000259" key="9">
    <source>
        <dbReference type="Pfam" id="PF01648"/>
    </source>
</evidence>
<comment type="subcellular location">
    <subcellularLocation>
        <location evidence="8">Cytoplasm</location>
    </subcellularLocation>
</comment>
<gene>
    <name evidence="8" type="primary">acpS</name>
    <name evidence="10" type="ORF">EDC63_101196</name>
</gene>
<evidence type="ECO:0000313" key="10">
    <source>
        <dbReference type="EMBL" id="TCV90229.1"/>
    </source>
</evidence>
<evidence type="ECO:0000256" key="5">
    <source>
        <dbReference type="ARBA" id="ARBA00022842"/>
    </source>
</evidence>
<comment type="caution">
    <text evidence="10">The sequence shown here is derived from an EMBL/GenBank/DDBJ whole genome shotgun (WGS) entry which is preliminary data.</text>
</comment>
<dbReference type="NCBIfam" id="TIGR00516">
    <property type="entry name" value="acpS"/>
    <property type="match status" value="1"/>
</dbReference>
<evidence type="ECO:0000313" key="11">
    <source>
        <dbReference type="Proteomes" id="UP000295367"/>
    </source>
</evidence>
<evidence type="ECO:0000256" key="2">
    <source>
        <dbReference type="ARBA" id="ARBA00022679"/>
    </source>
</evidence>
<evidence type="ECO:0000256" key="7">
    <source>
        <dbReference type="ARBA" id="ARBA00023160"/>
    </source>
</evidence>
<dbReference type="GO" id="GO:0005737">
    <property type="term" value="C:cytoplasm"/>
    <property type="evidence" value="ECO:0007669"/>
    <property type="project" value="UniProtKB-SubCell"/>
</dbReference>
<dbReference type="RefSeq" id="WP_124947803.1">
    <property type="nucleotide sequence ID" value="NZ_BHVT01000073.1"/>
</dbReference>
<evidence type="ECO:0000256" key="6">
    <source>
        <dbReference type="ARBA" id="ARBA00023098"/>
    </source>
</evidence>
<keyword evidence="7 8" id="KW-0275">Fatty acid biosynthesis</keyword>
<keyword evidence="4 8" id="KW-0276">Fatty acid metabolism</keyword>